<reference evidence="2" key="1">
    <citation type="submission" date="2011-05" db="EMBL/GenBank/DDBJ databases">
        <authorList>
            <person name="Richards S.R."/>
            <person name="Qu J."/>
            <person name="Jiang H."/>
            <person name="Jhangiani S.N."/>
            <person name="Agravi P."/>
            <person name="Goodspeed R."/>
            <person name="Gross S."/>
            <person name="Mandapat C."/>
            <person name="Jackson L."/>
            <person name="Mathew T."/>
            <person name="Pu L."/>
            <person name="Thornton R."/>
            <person name="Saada N."/>
            <person name="Wilczek-Boney K.B."/>
            <person name="Lee S."/>
            <person name="Kovar C."/>
            <person name="Wu Y."/>
            <person name="Scherer S.E."/>
            <person name="Worley K.C."/>
            <person name="Muzny D.M."/>
            <person name="Gibbs R."/>
        </authorList>
    </citation>
    <scope>NUCLEOTIDE SEQUENCE</scope>
    <source>
        <strain evidence="2">Brora</strain>
    </source>
</reference>
<dbReference type="Proteomes" id="UP000014500">
    <property type="component" value="Unassembled WGS sequence"/>
</dbReference>
<organism evidence="1 2">
    <name type="scientific">Strigamia maritima</name>
    <name type="common">European centipede</name>
    <name type="synonym">Geophilus maritimus</name>
    <dbReference type="NCBI Taxonomy" id="126957"/>
    <lineage>
        <taxon>Eukaryota</taxon>
        <taxon>Metazoa</taxon>
        <taxon>Ecdysozoa</taxon>
        <taxon>Arthropoda</taxon>
        <taxon>Myriapoda</taxon>
        <taxon>Chilopoda</taxon>
        <taxon>Pleurostigmophora</taxon>
        <taxon>Geophilomorpha</taxon>
        <taxon>Linotaeniidae</taxon>
        <taxon>Strigamia</taxon>
    </lineage>
</organism>
<protein>
    <submittedName>
        <fullName evidence="1">Uncharacterized protein</fullName>
    </submittedName>
</protein>
<reference evidence="1" key="2">
    <citation type="submission" date="2015-02" db="UniProtKB">
        <authorList>
            <consortium name="EnsemblMetazoa"/>
        </authorList>
    </citation>
    <scope>IDENTIFICATION</scope>
</reference>
<dbReference type="EMBL" id="JH431971">
    <property type="status" value="NOT_ANNOTATED_CDS"/>
    <property type="molecule type" value="Genomic_DNA"/>
</dbReference>
<dbReference type="EnsemblMetazoa" id="SMAR010278-RA">
    <property type="protein sequence ID" value="SMAR010278-PA"/>
    <property type="gene ID" value="SMAR010278"/>
</dbReference>
<dbReference type="HOGENOM" id="CLU_2779095_0_0_1"/>
<evidence type="ECO:0000313" key="1">
    <source>
        <dbReference type="EnsemblMetazoa" id="SMAR010278-PA"/>
    </source>
</evidence>
<dbReference type="AlphaFoldDB" id="T1J986"/>
<keyword evidence="2" id="KW-1185">Reference proteome</keyword>
<proteinExistence type="predicted"/>
<sequence length="69" mass="7718">MRKHNSQLVKKTTARHCRSRCFRHSSMTSIAKYPNVVSSIALRFSLVDIGSKMSTLENNGKCSYLNAGV</sequence>
<accession>T1J986</accession>
<evidence type="ECO:0000313" key="2">
    <source>
        <dbReference type="Proteomes" id="UP000014500"/>
    </source>
</evidence>
<name>T1J986_STRMM</name>